<dbReference type="AlphaFoldDB" id="A0A3M0MCI7"/>
<sequence length="515" mass="54355">MRRTLASSAFALIAGAGPVLADLTPTQVWENLESYYTDMGYQVNAGAREDAGNRLSLSDVVISMDAEHSDSTITIPQMTLEQTGDAKVRTVVDGEMTISTKTEVPDQEPFEMNVVMTAPGNEMLSSGSADDMTHEFKYPSLDTAIRFGEENSNGGEVPLTIALTDLAGQYRSVKGEGQDITYDATIAGLDLRLNVLEPPSGAENAAEGKVAGEMHMDGLAISGQTVLPTGLDNMADRIDLALNAGFLANARIEMGKMTGSGTFEGMDPESGPQSGSGKFTSEGGNLTFAMAKDGLSYEGATQATEVEVTVDQLPFPISYALDSSSGSATFPVSTSEQAQPFSLKYQLVGLTLADGIWNLFDPGQELPRDPANLTIDLAGDALVRKDLFDPAFAQDPAKDGGEAANAPEMPFEPQSVKINSVVLQAAGVDANVTGDLTVPQGAKQPVGVLEGSFTGVNALLEKLVSIGLVPQEQLMGARMMLAMFAKPVEGNPDQLETKLEFKEDGSIFANGQQVQ</sequence>
<evidence type="ECO:0000313" key="3">
    <source>
        <dbReference type="EMBL" id="RMC35476.1"/>
    </source>
</evidence>
<protein>
    <submittedName>
        <fullName evidence="3">DUF2125 domain-containing protein</fullName>
    </submittedName>
</protein>
<comment type="caution">
    <text evidence="3">The sequence shown here is derived from an EMBL/GenBank/DDBJ whole genome shotgun (WGS) entry which is preliminary data.</text>
</comment>
<evidence type="ECO:0000313" key="4">
    <source>
        <dbReference type="Proteomes" id="UP000273516"/>
    </source>
</evidence>
<name>A0A3M0MCI7_9RHOB</name>
<gene>
    <name evidence="3" type="ORF">C9E81_09590</name>
</gene>
<feature type="compositionally biased region" description="Polar residues" evidence="1">
    <location>
        <begin position="271"/>
        <end position="282"/>
    </location>
</feature>
<dbReference type="RefSeq" id="WP_122112099.1">
    <property type="nucleotide sequence ID" value="NZ_QOKZ01000003.1"/>
</dbReference>
<dbReference type="InterPro" id="IPR018666">
    <property type="entry name" value="DUF2125"/>
</dbReference>
<keyword evidence="4" id="KW-1185">Reference proteome</keyword>
<dbReference type="Pfam" id="PF09898">
    <property type="entry name" value="DUF2125"/>
    <property type="match status" value="1"/>
</dbReference>
<evidence type="ECO:0000256" key="1">
    <source>
        <dbReference type="SAM" id="MobiDB-lite"/>
    </source>
</evidence>
<feature type="chain" id="PRO_5018151318" evidence="2">
    <location>
        <begin position="22"/>
        <end position="515"/>
    </location>
</feature>
<feature type="region of interest" description="Disordered" evidence="1">
    <location>
        <begin position="262"/>
        <end position="282"/>
    </location>
</feature>
<dbReference type="OrthoDB" id="7791409at2"/>
<reference evidence="3 4" key="1">
    <citation type="submission" date="2018-07" db="EMBL/GenBank/DDBJ databases">
        <authorList>
            <person name="Zhang Y."/>
            <person name="Wang L."/>
            <person name="Ma S."/>
        </authorList>
    </citation>
    <scope>NUCLEOTIDE SEQUENCE [LARGE SCALE GENOMIC DNA]</scope>
    <source>
        <strain evidence="3 4">4-2</strain>
    </source>
</reference>
<accession>A0A3M0MCI7</accession>
<organism evidence="3 4">
    <name type="scientific">Paracoccus alkanivorans</name>
    <dbReference type="NCBI Taxonomy" id="2116655"/>
    <lineage>
        <taxon>Bacteria</taxon>
        <taxon>Pseudomonadati</taxon>
        <taxon>Pseudomonadota</taxon>
        <taxon>Alphaproteobacteria</taxon>
        <taxon>Rhodobacterales</taxon>
        <taxon>Paracoccaceae</taxon>
        <taxon>Paracoccus</taxon>
    </lineage>
</organism>
<evidence type="ECO:0000256" key="2">
    <source>
        <dbReference type="SAM" id="SignalP"/>
    </source>
</evidence>
<keyword evidence="2" id="KW-0732">Signal</keyword>
<dbReference type="EMBL" id="QOKZ01000003">
    <property type="protein sequence ID" value="RMC35476.1"/>
    <property type="molecule type" value="Genomic_DNA"/>
</dbReference>
<proteinExistence type="predicted"/>
<feature type="signal peptide" evidence="2">
    <location>
        <begin position="1"/>
        <end position="21"/>
    </location>
</feature>
<dbReference type="Proteomes" id="UP000273516">
    <property type="component" value="Unassembled WGS sequence"/>
</dbReference>